<dbReference type="Proteomes" id="UP000287243">
    <property type="component" value="Chromosome"/>
</dbReference>
<dbReference type="KEGG" id="vai:BU251_02865"/>
<dbReference type="RefSeq" id="WP_128699385.1">
    <property type="nucleotide sequence ID" value="NZ_CP019384.1"/>
</dbReference>
<dbReference type="EMBL" id="CP019384">
    <property type="protein sequence ID" value="QAT16749.1"/>
    <property type="molecule type" value="Genomic_DNA"/>
</dbReference>
<name>A0A410P3K4_VELA1</name>
<evidence type="ECO:0000313" key="3">
    <source>
        <dbReference type="Proteomes" id="UP000287243"/>
    </source>
</evidence>
<gene>
    <name evidence="2" type="ORF">BU251_02865</name>
</gene>
<proteinExistence type="predicted"/>
<sequence>MKLNFLNVLKGKSTPEEIAEQIVALEEKQKLCEQEKTEAKEKAKEIRSRVMCGERINPEAVKLADLALEECNINLDVVAESLAKLKTKMEEALTEKRDEEMKRLIEDRKAMNREKETLILDLWKAKGRLFALAFAIYGHPETTRRHLEDYPAFSPSLGTEPHSIFHAEKEKGIAELRRPTTADIEEDIRVRDHWVSHFDLEQEINNLMKKYRPEPAKPVEQVELVAE</sequence>
<protein>
    <submittedName>
        <fullName evidence="2">Uncharacterized protein</fullName>
    </submittedName>
</protein>
<accession>A0A410P3K4</accession>
<keyword evidence="3" id="KW-1185">Reference proteome</keyword>
<reference evidence="2 3" key="1">
    <citation type="submission" date="2017-01" db="EMBL/GenBank/DDBJ databases">
        <title>First insights into the biology of 'candidatus Vampirococcus archaeovorus'.</title>
        <authorList>
            <person name="Kizina J."/>
            <person name="Jordan S."/>
            <person name="Stueber K."/>
            <person name="Reinhardt R."/>
            <person name="Harder J."/>
        </authorList>
    </citation>
    <scope>NUCLEOTIDE SEQUENCE [LARGE SCALE GENOMIC DNA]</scope>
    <source>
        <strain evidence="2 3">LiM</strain>
    </source>
</reference>
<evidence type="ECO:0000256" key="1">
    <source>
        <dbReference type="SAM" id="Coils"/>
    </source>
</evidence>
<dbReference type="AlphaFoldDB" id="A0A410P3K4"/>
<feature type="coiled-coil region" evidence="1">
    <location>
        <begin position="22"/>
        <end position="49"/>
    </location>
</feature>
<evidence type="ECO:0000313" key="2">
    <source>
        <dbReference type="EMBL" id="QAT16749.1"/>
    </source>
</evidence>
<feature type="coiled-coil region" evidence="1">
    <location>
        <begin position="75"/>
        <end position="121"/>
    </location>
</feature>
<organism evidence="2 3">
    <name type="scientific">Velamenicoccus archaeovorus</name>
    <dbReference type="NCBI Taxonomy" id="1930593"/>
    <lineage>
        <taxon>Bacteria</taxon>
        <taxon>Pseudomonadati</taxon>
        <taxon>Candidatus Omnitrophota</taxon>
        <taxon>Candidatus Velamenicoccus</taxon>
    </lineage>
</organism>
<keyword evidence="1" id="KW-0175">Coiled coil</keyword>